<proteinExistence type="predicted"/>
<protein>
    <submittedName>
        <fullName evidence="1">Uncharacterized protein</fullName>
    </submittedName>
</protein>
<name>A0A8J2TTY3_9FLAO</name>
<organism evidence="1 2">
    <name type="scientific">Aquaticitalea lipolytica</name>
    <dbReference type="NCBI Taxonomy" id="1247562"/>
    <lineage>
        <taxon>Bacteria</taxon>
        <taxon>Pseudomonadati</taxon>
        <taxon>Bacteroidota</taxon>
        <taxon>Flavobacteriia</taxon>
        <taxon>Flavobacteriales</taxon>
        <taxon>Flavobacteriaceae</taxon>
        <taxon>Aquaticitalea</taxon>
    </lineage>
</organism>
<reference evidence="1 2" key="1">
    <citation type="journal article" date="2014" name="Int. J. Syst. Evol. Microbiol.">
        <title>Complete genome sequence of Corynebacterium casei LMG S-19264T (=DSM 44701T), isolated from a smear-ripened cheese.</title>
        <authorList>
            <consortium name="US DOE Joint Genome Institute (JGI-PGF)"/>
            <person name="Walter F."/>
            <person name="Albersmeier A."/>
            <person name="Kalinowski J."/>
            <person name="Ruckert C."/>
        </authorList>
    </citation>
    <scope>NUCLEOTIDE SEQUENCE [LARGE SCALE GENOMIC DNA]</scope>
    <source>
        <strain evidence="1 2">CGMCC 1.15295</strain>
    </source>
</reference>
<dbReference type="RefSeq" id="WP_188606635.1">
    <property type="nucleotide sequence ID" value="NZ_BMIC01000006.1"/>
</dbReference>
<evidence type="ECO:0000313" key="1">
    <source>
        <dbReference type="EMBL" id="GFZ91467.1"/>
    </source>
</evidence>
<accession>A0A8J2TTY3</accession>
<dbReference type="EMBL" id="BMIC01000006">
    <property type="protein sequence ID" value="GFZ91467.1"/>
    <property type="molecule type" value="Genomic_DNA"/>
</dbReference>
<dbReference type="Proteomes" id="UP000598120">
    <property type="component" value="Unassembled WGS sequence"/>
</dbReference>
<comment type="caution">
    <text evidence="1">The sequence shown here is derived from an EMBL/GenBank/DDBJ whole genome shotgun (WGS) entry which is preliminary data.</text>
</comment>
<keyword evidence="2" id="KW-1185">Reference proteome</keyword>
<dbReference type="AlphaFoldDB" id="A0A8J2TTY3"/>
<sequence length="151" mass="17845">MIHKESKIIGTYNDYFGDRIELNADSTFKFNYAFDLISSWSIGKWNVKSDTIYFETNLVMDTLTIRDLNNKIIRDSLVLSDDTKIDRIELIDNISSILSSGGQNRKKVPEKLFWKNNKLYRFDSIGRLDLRRVDGFWTNKKYNTYFVKSEM</sequence>
<evidence type="ECO:0000313" key="2">
    <source>
        <dbReference type="Proteomes" id="UP000598120"/>
    </source>
</evidence>
<gene>
    <name evidence="1" type="ORF">GCM10011531_23970</name>
</gene>